<accession>S8BSW6</accession>
<dbReference type="AlphaFoldDB" id="S8BSW6"/>
<dbReference type="SUPFAM" id="SSF81383">
    <property type="entry name" value="F-box domain"/>
    <property type="match status" value="1"/>
</dbReference>
<dbReference type="InterPro" id="IPR001810">
    <property type="entry name" value="F-box_dom"/>
</dbReference>
<name>S8BSW6_DACHA</name>
<dbReference type="EMBL" id="AQGS01000107">
    <property type="protein sequence ID" value="EPS42588.1"/>
    <property type="molecule type" value="Genomic_DNA"/>
</dbReference>
<dbReference type="Proteomes" id="UP000015100">
    <property type="component" value="Unassembled WGS sequence"/>
</dbReference>
<dbReference type="PROSITE" id="PS50181">
    <property type="entry name" value="FBOX"/>
    <property type="match status" value="1"/>
</dbReference>
<reference evidence="2 3" key="1">
    <citation type="journal article" date="2013" name="PLoS Genet.">
        <title>Genomic mechanisms accounting for the adaptation to parasitism in nematode-trapping fungi.</title>
        <authorList>
            <person name="Meerupati T."/>
            <person name="Andersson K.M."/>
            <person name="Friman E."/>
            <person name="Kumar D."/>
            <person name="Tunlid A."/>
            <person name="Ahren D."/>
        </authorList>
    </citation>
    <scope>NUCLEOTIDE SEQUENCE [LARGE SCALE GENOMIC DNA]</scope>
    <source>
        <strain evidence="2 3">CBS 200.50</strain>
    </source>
</reference>
<evidence type="ECO:0000313" key="3">
    <source>
        <dbReference type="Proteomes" id="UP000015100"/>
    </source>
</evidence>
<reference evidence="3" key="2">
    <citation type="submission" date="2013-04" db="EMBL/GenBank/DDBJ databases">
        <title>Genomic mechanisms accounting for the adaptation to parasitism in nematode-trapping fungi.</title>
        <authorList>
            <person name="Ahren D.G."/>
        </authorList>
    </citation>
    <scope>NUCLEOTIDE SEQUENCE [LARGE SCALE GENOMIC DNA]</scope>
    <source>
        <strain evidence="3">CBS 200.50</strain>
    </source>
</reference>
<feature type="domain" description="F-box" evidence="1">
    <location>
        <begin position="2"/>
        <end position="60"/>
    </location>
</feature>
<evidence type="ECO:0000313" key="2">
    <source>
        <dbReference type="EMBL" id="EPS42588.1"/>
    </source>
</evidence>
<evidence type="ECO:0000259" key="1">
    <source>
        <dbReference type="PROSITE" id="PS50181"/>
    </source>
</evidence>
<dbReference type="Pfam" id="PF12937">
    <property type="entry name" value="F-box-like"/>
    <property type="match status" value="1"/>
</dbReference>
<protein>
    <recommendedName>
        <fullName evidence="1">F-box domain-containing protein</fullName>
    </recommendedName>
</protein>
<comment type="caution">
    <text evidence="2">The sequence shown here is derived from an EMBL/GenBank/DDBJ whole genome shotgun (WGS) entry which is preliminary data.</text>
</comment>
<dbReference type="HOGENOM" id="CLU_621069_0_0_1"/>
<sequence>MLPLILALPNEILSQILQYVIYHQHFKIQRAAPLALTCRRFYSLVRDELYSHCHIHLRELPQPAGSMEAEYYMKFHRFSENDGEAFRSAKKKLKLFKTYGEAVKKYAEIPGVTPRNRNRQYPYPNLNYLKSTAESPIDSIFDNLVSGFTNLTTANIQSLNPQLSWQVPAFTASLITKCLSLKRLHLIMQIWWWNPNPPTPEPTVTSTIPTAVLDFFHLDILVTPRFLTVSDLIPDVSSDVEPRETQRDIWPISFLTKVIPASAFPSLKPFIFRFRFQDSHARGRNYPLPWAPLPSKRPHRLSFPTLKSLEIHPDTRTLHALHSYFDIPVENITEITTISSPSIEKERIVHFILHFPNLTRINFRHLEDSSRISYIKRWEHFLRPLQPPRLPHLKTVKIYTKMRKERIIEALGDEFMKTCTIEYSKPRPVKRTMERVGARTDPITITFL</sequence>
<gene>
    <name evidence="2" type="ORF">H072_3410</name>
</gene>
<organism evidence="2 3">
    <name type="scientific">Dactylellina haptotyla (strain CBS 200.50)</name>
    <name type="common">Nematode-trapping fungus</name>
    <name type="synonym">Monacrosporium haptotylum</name>
    <dbReference type="NCBI Taxonomy" id="1284197"/>
    <lineage>
        <taxon>Eukaryota</taxon>
        <taxon>Fungi</taxon>
        <taxon>Dikarya</taxon>
        <taxon>Ascomycota</taxon>
        <taxon>Pezizomycotina</taxon>
        <taxon>Orbiliomycetes</taxon>
        <taxon>Orbiliales</taxon>
        <taxon>Orbiliaceae</taxon>
        <taxon>Dactylellina</taxon>
    </lineage>
</organism>
<keyword evidence="3" id="KW-1185">Reference proteome</keyword>
<dbReference type="OMA" id="TRINFRH"/>
<dbReference type="InterPro" id="IPR036047">
    <property type="entry name" value="F-box-like_dom_sf"/>
</dbReference>
<proteinExistence type="predicted"/>